<evidence type="ECO:0000256" key="1">
    <source>
        <dbReference type="SAM" id="MobiDB-lite"/>
    </source>
</evidence>
<feature type="region of interest" description="Disordered" evidence="1">
    <location>
        <begin position="54"/>
        <end position="84"/>
    </location>
</feature>
<evidence type="ECO:0000313" key="3">
    <source>
        <dbReference type="Proteomes" id="UP001165882"/>
    </source>
</evidence>
<evidence type="ECO:0000313" key="2">
    <source>
        <dbReference type="EMBL" id="TRZ61914.1"/>
    </source>
</evidence>
<sequence length="84" mass="8739">MRSPQAWCHPVGAGKPAKQATRWIAPATPVIVGKPAPTGIAPASSNLASYTPIHPLPDDGQPFLPHTAENSQARTPSHCGAQPE</sequence>
<protein>
    <submittedName>
        <fullName evidence="2">Uncharacterized protein</fullName>
    </submittedName>
</protein>
<proteinExistence type="predicted"/>
<comment type="caution">
    <text evidence="2">The sequence shown here is derived from an EMBL/GenBank/DDBJ whole genome shotgun (WGS) entry which is preliminary data.</text>
</comment>
<reference evidence="2 3" key="1">
    <citation type="journal article" date="2019" name="Biocontrol Sci. Technol.">
        <title>Pseudomonas putida strain B2017 produced as technical grade active ingredient controls fungal and bacterial crop diseases.</title>
        <authorList>
            <person name="Oliver C."/>
            <person name="Hernandez I."/>
            <person name="Caminal M."/>
            <person name="Lara J.M."/>
            <person name="Fernandez C."/>
        </authorList>
    </citation>
    <scope>NUCLEOTIDE SEQUENCE [LARGE SCALE GENOMIC DNA]</scope>
    <source>
        <strain evidence="2 3">B2017</strain>
    </source>
</reference>
<organism evidence="2 3">
    <name type="scientific">Pseudomonas alloputida</name>
    <dbReference type="NCBI Taxonomy" id="1940621"/>
    <lineage>
        <taxon>Bacteria</taxon>
        <taxon>Pseudomonadati</taxon>
        <taxon>Pseudomonadota</taxon>
        <taxon>Gammaproteobacteria</taxon>
        <taxon>Pseudomonadales</taxon>
        <taxon>Pseudomonadaceae</taxon>
        <taxon>Pseudomonas</taxon>
    </lineage>
</organism>
<name>A0ABY3D8J9_9PSED</name>
<dbReference type="EMBL" id="QWEF01000001">
    <property type="protein sequence ID" value="TRZ61914.1"/>
    <property type="molecule type" value="Genomic_DNA"/>
</dbReference>
<accession>A0ABY3D8J9</accession>
<dbReference type="Proteomes" id="UP001165882">
    <property type="component" value="Unassembled WGS sequence"/>
</dbReference>
<keyword evidence="3" id="KW-1185">Reference proteome</keyword>
<gene>
    <name evidence="2" type="ORF">DZA28_18990</name>
</gene>